<reference evidence="2 3" key="1">
    <citation type="journal article" date="2015" name="Nature">
        <title>rRNA introns, odd ribosomes, and small enigmatic genomes across a large radiation of phyla.</title>
        <authorList>
            <person name="Brown C.T."/>
            <person name="Hug L.A."/>
            <person name="Thomas B.C."/>
            <person name="Sharon I."/>
            <person name="Castelle C.J."/>
            <person name="Singh A."/>
            <person name="Wilkins M.J."/>
            <person name="Williams K.H."/>
            <person name="Banfield J.F."/>
        </authorList>
    </citation>
    <scope>NUCLEOTIDE SEQUENCE [LARGE SCALE GENOMIC DNA]</scope>
</reference>
<organism evidence="2 3">
    <name type="scientific">Candidatus Falkowbacteria bacterium GW2011_GWE1_38_31</name>
    <dbReference type="NCBI Taxonomy" id="1618638"/>
    <lineage>
        <taxon>Bacteria</taxon>
        <taxon>Candidatus Falkowiibacteriota</taxon>
    </lineage>
</organism>
<dbReference type="AlphaFoldDB" id="A0A0G0K4F4"/>
<protein>
    <submittedName>
        <fullName evidence="2">Plasmid stabilization system</fullName>
    </submittedName>
</protein>
<dbReference type="Gene3D" id="3.30.2310.20">
    <property type="entry name" value="RelE-like"/>
    <property type="match status" value="1"/>
</dbReference>
<dbReference type="SUPFAM" id="SSF143011">
    <property type="entry name" value="RelE-like"/>
    <property type="match status" value="1"/>
</dbReference>
<dbReference type="EMBL" id="LBUU01000005">
    <property type="protein sequence ID" value="KKQ70330.1"/>
    <property type="molecule type" value="Genomic_DNA"/>
</dbReference>
<dbReference type="InterPro" id="IPR007711">
    <property type="entry name" value="HigB-1"/>
</dbReference>
<dbReference type="InterPro" id="IPR035093">
    <property type="entry name" value="RelE/ParE_toxin_dom_sf"/>
</dbReference>
<accession>A0A0G0K4F4</accession>
<sequence length="92" mass="10749">MIVGEILYSNTFCNCYKKISVELQNITKKKVEIFKTNPLHPSLRLHELHGKLSGLWSISINTNYRIIFKRKENGDIIFVIIGKHDTYKNLNN</sequence>
<name>A0A0G0K4F4_9BACT</name>
<dbReference type="Proteomes" id="UP000034022">
    <property type="component" value="Unassembled WGS sequence"/>
</dbReference>
<evidence type="ECO:0000256" key="1">
    <source>
        <dbReference type="ARBA" id="ARBA00022649"/>
    </source>
</evidence>
<gene>
    <name evidence="2" type="ORF">US91_C0005G0035</name>
</gene>
<keyword evidence="1" id="KW-1277">Toxin-antitoxin system</keyword>
<dbReference type="Pfam" id="PF05015">
    <property type="entry name" value="HigB-like_toxin"/>
    <property type="match status" value="1"/>
</dbReference>
<evidence type="ECO:0000313" key="3">
    <source>
        <dbReference type="Proteomes" id="UP000034022"/>
    </source>
</evidence>
<dbReference type="InterPro" id="IPR007712">
    <property type="entry name" value="RelE/ParE_toxin"/>
</dbReference>
<proteinExistence type="predicted"/>
<evidence type="ECO:0000313" key="2">
    <source>
        <dbReference type="EMBL" id="KKQ70330.1"/>
    </source>
</evidence>
<comment type="caution">
    <text evidence="2">The sequence shown here is derived from an EMBL/GenBank/DDBJ whole genome shotgun (WGS) entry which is preliminary data.</text>
</comment>
<dbReference type="NCBIfam" id="TIGR02385">
    <property type="entry name" value="RelE_StbE"/>
    <property type="match status" value="1"/>
</dbReference>